<evidence type="ECO:0000256" key="2">
    <source>
        <dbReference type="ARBA" id="ARBA00004429"/>
    </source>
</evidence>
<feature type="transmembrane region" description="Helical" evidence="15">
    <location>
        <begin position="589"/>
        <end position="610"/>
    </location>
</feature>
<evidence type="ECO:0000256" key="12">
    <source>
        <dbReference type="ARBA" id="ARBA00022989"/>
    </source>
</evidence>
<evidence type="ECO:0000256" key="3">
    <source>
        <dbReference type="ARBA" id="ARBA00012799"/>
    </source>
</evidence>
<dbReference type="InterPro" id="IPR013014">
    <property type="entry name" value="PTS_EIIC_2"/>
</dbReference>
<dbReference type="PANTHER" id="PTHR30505:SF0">
    <property type="entry name" value="FRUCTOSE-LIKE PTS SYSTEM EIIBC COMPONENT-RELATED"/>
    <property type="match status" value="1"/>
</dbReference>
<dbReference type="GO" id="GO:0022877">
    <property type="term" value="F:protein-N(PI)-phosphohistidine-fructose phosphotransferase system transporter activity"/>
    <property type="evidence" value="ECO:0007669"/>
    <property type="project" value="InterPro"/>
</dbReference>
<dbReference type="GO" id="GO:0005886">
    <property type="term" value="C:plasma membrane"/>
    <property type="evidence" value="ECO:0007669"/>
    <property type="project" value="UniProtKB-SubCell"/>
</dbReference>
<dbReference type="RefSeq" id="WP_097280341.1">
    <property type="nucleotide sequence ID" value="NZ_OCNJ01000007.1"/>
</dbReference>
<feature type="transmembrane region" description="Helical" evidence="15">
    <location>
        <begin position="486"/>
        <end position="509"/>
    </location>
</feature>
<dbReference type="EMBL" id="OCNJ01000007">
    <property type="protein sequence ID" value="SOD98206.1"/>
    <property type="molecule type" value="Genomic_DNA"/>
</dbReference>
<dbReference type="InterPro" id="IPR013011">
    <property type="entry name" value="PTS_EIIB_2"/>
</dbReference>
<comment type="catalytic activity">
    <reaction evidence="1">
        <text>D-fructose(out) + N(pros)-phospho-L-histidyl-[protein] = D-fructose 1-phosphate(in) + L-histidyl-[protein]</text>
        <dbReference type="Rhea" id="RHEA:49252"/>
        <dbReference type="Rhea" id="RHEA-COMP:9745"/>
        <dbReference type="Rhea" id="RHEA-COMP:9746"/>
        <dbReference type="ChEBI" id="CHEBI:29979"/>
        <dbReference type="ChEBI" id="CHEBI:37721"/>
        <dbReference type="ChEBI" id="CHEBI:58674"/>
        <dbReference type="ChEBI" id="CHEBI:64837"/>
        <dbReference type="EC" id="2.7.1.202"/>
    </reaction>
</comment>
<dbReference type="PROSITE" id="PS51099">
    <property type="entry name" value="PTS_EIIB_TYPE_2"/>
    <property type="match status" value="2"/>
</dbReference>
<evidence type="ECO:0000259" key="16">
    <source>
        <dbReference type="PROSITE" id="PS51099"/>
    </source>
</evidence>
<feature type="domain" description="PTS EIIC type-2" evidence="17">
    <location>
        <begin position="285"/>
        <end position="620"/>
    </location>
</feature>
<dbReference type="NCBIfam" id="TIGR00829">
    <property type="entry name" value="FRU"/>
    <property type="match status" value="2"/>
</dbReference>
<dbReference type="InterPro" id="IPR050864">
    <property type="entry name" value="Bacterial_PTS_Sugar_Transport"/>
</dbReference>
<dbReference type="GO" id="GO:0005351">
    <property type="term" value="F:carbohydrate:proton symporter activity"/>
    <property type="evidence" value="ECO:0007669"/>
    <property type="project" value="InterPro"/>
</dbReference>
<keyword evidence="12 15" id="KW-1133">Transmembrane helix</keyword>
<evidence type="ECO:0000256" key="15">
    <source>
        <dbReference type="SAM" id="Phobius"/>
    </source>
</evidence>
<feature type="transmembrane region" description="Helical" evidence="15">
    <location>
        <begin position="295"/>
        <end position="315"/>
    </location>
</feature>
<sequence>MARIVAVTACPTGIAHTFMAAEALKKQASLLGHDIAVETRGSAGAGSELTFDQIEAADVVILAADTTVPTERFGGKPIHSTSTAAAIRDPRAVIEAALGRQAPASSGRATAAPPPPPPPADEARAEARAERGAVPEPVPAAPAGGKRLVAITACPTGIAHTFMAAESLRKAALEMGHAMKVETQGSVGAKNQLTDEDIRDADAVVIAADMNVATDRFAGKAMVMTSTAAALKNGRAVIEQALATPAGKTAGEGAAGAATGAAGSPGYQQEVQRAKQQLSAQRAGPYKHLLTGVSYMLPLVVAGGLLIALSFVWGIDAFEQEGTIPAALMQIGGGAAFALMVPILAGFIAYSIADRPGIAPGLIGGMLASQLGAGFLGGIIAGFIAGYVSLFLRDRLPLPQTLEGLKPVLIIPLIAGGITGLLMIYVVGAPVKAIMDGLTAWLNGLSGTNAVLLGVLLGAMMAFDMGGPVNKAAYTFSVGLLGSDTFGPMAATMAAGMTPPLGLALATFIARRKFNAEEQEAGKAAGVLGICFITEGAIPFAAKDPVRVIPCIMAGSAVTGALSMFFGCTLRAPHGGIFVLGIPNAVGNLGMYIVAIVVGTLVTAGLVAAVKRPLDHVQVPAETAPKAP</sequence>
<proteinExistence type="predicted"/>
<dbReference type="Proteomes" id="UP000219621">
    <property type="component" value="Unassembled WGS sequence"/>
</dbReference>
<keyword evidence="4" id="KW-0813">Transport</keyword>
<evidence type="ECO:0000313" key="18">
    <source>
        <dbReference type="EMBL" id="SOD98206.1"/>
    </source>
</evidence>
<feature type="region of interest" description="Disordered" evidence="14">
    <location>
        <begin position="100"/>
        <end position="140"/>
    </location>
</feature>
<dbReference type="NCBIfam" id="NF007783">
    <property type="entry name" value="PRK10474.1"/>
    <property type="match status" value="2"/>
</dbReference>
<feature type="transmembrane region" description="Helical" evidence="15">
    <location>
        <begin position="408"/>
        <end position="428"/>
    </location>
</feature>
<feature type="transmembrane region" description="Helical" evidence="15">
    <location>
        <begin position="440"/>
        <end position="463"/>
    </location>
</feature>
<dbReference type="Pfam" id="PF02302">
    <property type="entry name" value="PTS_IIB"/>
    <property type="match status" value="2"/>
</dbReference>
<feature type="domain" description="PTS EIIB type-2" evidence="16">
    <location>
        <begin position="148"/>
        <end position="243"/>
    </location>
</feature>
<dbReference type="CDD" id="cd05569">
    <property type="entry name" value="PTS_IIB_fructose"/>
    <property type="match status" value="2"/>
</dbReference>
<feature type="domain" description="PTS EIIB type-2" evidence="16">
    <location>
        <begin position="4"/>
        <end position="99"/>
    </location>
</feature>
<dbReference type="GO" id="GO:0016301">
    <property type="term" value="F:kinase activity"/>
    <property type="evidence" value="ECO:0007669"/>
    <property type="project" value="UniProtKB-KW"/>
</dbReference>
<dbReference type="PROSITE" id="PS51104">
    <property type="entry name" value="PTS_EIIC_TYPE_2"/>
    <property type="match status" value="1"/>
</dbReference>
<evidence type="ECO:0000256" key="11">
    <source>
        <dbReference type="ARBA" id="ARBA00022777"/>
    </source>
</evidence>
<evidence type="ECO:0000256" key="1">
    <source>
        <dbReference type="ARBA" id="ARBA00001401"/>
    </source>
</evidence>
<feature type="transmembrane region" description="Helical" evidence="15">
    <location>
        <begin position="362"/>
        <end position="388"/>
    </location>
</feature>
<evidence type="ECO:0000256" key="9">
    <source>
        <dbReference type="ARBA" id="ARBA00022683"/>
    </source>
</evidence>
<reference evidence="18 19" key="1">
    <citation type="submission" date="2017-09" db="EMBL/GenBank/DDBJ databases">
        <authorList>
            <person name="Ehlers B."/>
            <person name="Leendertz F.H."/>
        </authorList>
    </citation>
    <scope>NUCLEOTIDE SEQUENCE [LARGE SCALE GENOMIC DNA]</scope>
    <source>
        <strain evidence="18 19">USBA 140</strain>
    </source>
</reference>
<dbReference type="InterPro" id="IPR006327">
    <property type="entry name" value="PTS_IIC_fruc"/>
</dbReference>
<feature type="transmembrane region" description="Helical" evidence="15">
    <location>
        <begin position="547"/>
        <end position="568"/>
    </location>
</feature>
<comment type="subcellular location">
    <subcellularLocation>
        <location evidence="2">Cell inner membrane</location>
        <topology evidence="2">Multi-pass membrane protein</topology>
    </subcellularLocation>
</comment>
<evidence type="ECO:0000256" key="6">
    <source>
        <dbReference type="ARBA" id="ARBA00022553"/>
    </source>
</evidence>
<dbReference type="FunFam" id="3.40.50.2300:FF:000014">
    <property type="entry name" value="PTS system fructose-like transporter subunit IIB"/>
    <property type="match status" value="2"/>
</dbReference>
<organism evidence="18 19">
    <name type="scientific">Caenispirillum bisanense</name>
    <dbReference type="NCBI Taxonomy" id="414052"/>
    <lineage>
        <taxon>Bacteria</taxon>
        <taxon>Pseudomonadati</taxon>
        <taxon>Pseudomonadota</taxon>
        <taxon>Alphaproteobacteria</taxon>
        <taxon>Rhodospirillales</taxon>
        <taxon>Novispirillaceae</taxon>
        <taxon>Caenispirillum</taxon>
    </lineage>
</organism>
<name>A0A286GSN3_9PROT</name>
<accession>A0A286GSN3</accession>
<evidence type="ECO:0000256" key="5">
    <source>
        <dbReference type="ARBA" id="ARBA00022475"/>
    </source>
</evidence>
<keyword evidence="9" id="KW-0598">Phosphotransferase system</keyword>
<dbReference type="Pfam" id="PF02378">
    <property type="entry name" value="PTS_EIIC"/>
    <property type="match status" value="1"/>
</dbReference>
<protein>
    <recommendedName>
        <fullName evidence="3">protein-N(pi)-phosphohistidine--D-fructose phosphotransferase</fullName>
        <ecNumber evidence="3">2.7.1.202</ecNumber>
    </recommendedName>
</protein>
<keyword evidence="5" id="KW-1003">Cell membrane</keyword>
<feature type="transmembrane region" description="Helical" evidence="15">
    <location>
        <begin position="521"/>
        <end position="541"/>
    </location>
</feature>
<feature type="compositionally biased region" description="Low complexity" evidence="14">
    <location>
        <begin position="102"/>
        <end position="111"/>
    </location>
</feature>
<keyword evidence="11" id="KW-0418">Kinase</keyword>
<dbReference type="InterPro" id="IPR003352">
    <property type="entry name" value="PTS_EIIC"/>
</dbReference>
<keyword evidence="19" id="KW-1185">Reference proteome</keyword>
<evidence type="ECO:0000256" key="7">
    <source>
        <dbReference type="ARBA" id="ARBA00022597"/>
    </source>
</evidence>
<dbReference type="GO" id="GO:0009401">
    <property type="term" value="P:phosphoenolpyruvate-dependent sugar phosphotransferase system"/>
    <property type="evidence" value="ECO:0007669"/>
    <property type="project" value="UniProtKB-KW"/>
</dbReference>
<evidence type="ECO:0000256" key="14">
    <source>
        <dbReference type="SAM" id="MobiDB-lite"/>
    </source>
</evidence>
<dbReference type="EC" id="2.7.1.202" evidence="3"/>
<evidence type="ECO:0000313" key="19">
    <source>
        <dbReference type="Proteomes" id="UP000219621"/>
    </source>
</evidence>
<feature type="compositionally biased region" description="Basic and acidic residues" evidence="14">
    <location>
        <begin position="121"/>
        <end position="133"/>
    </location>
</feature>
<dbReference type="SUPFAM" id="SSF52794">
    <property type="entry name" value="PTS system IIB component-like"/>
    <property type="match status" value="2"/>
</dbReference>
<dbReference type="PANTHER" id="PTHR30505">
    <property type="entry name" value="FRUCTOSE-LIKE PERMEASE"/>
    <property type="match status" value="1"/>
</dbReference>
<keyword evidence="6" id="KW-0597">Phosphoprotein</keyword>
<feature type="transmembrane region" description="Helical" evidence="15">
    <location>
        <begin position="327"/>
        <end position="350"/>
    </location>
</feature>
<dbReference type="InterPro" id="IPR036095">
    <property type="entry name" value="PTS_EIIB-like_sf"/>
</dbReference>
<keyword evidence="13 15" id="KW-0472">Membrane</keyword>
<evidence type="ECO:0000256" key="4">
    <source>
        <dbReference type="ARBA" id="ARBA00022448"/>
    </source>
</evidence>
<keyword evidence="7" id="KW-0762">Sugar transport</keyword>
<dbReference type="InterPro" id="IPR003353">
    <property type="entry name" value="PTS_IIB_fruc"/>
</dbReference>
<keyword evidence="8" id="KW-0808">Transferase</keyword>
<evidence type="ECO:0000259" key="17">
    <source>
        <dbReference type="PROSITE" id="PS51104"/>
    </source>
</evidence>
<gene>
    <name evidence="18" type="ORF">SAMN05421508_107246</name>
</gene>
<dbReference type="AlphaFoldDB" id="A0A286GSN3"/>
<dbReference type="NCBIfam" id="TIGR01427">
    <property type="entry name" value="PTS_IIC_fructo"/>
    <property type="match status" value="1"/>
</dbReference>
<dbReference type="InterPro" id="IPR003501">
    <property type="entry name" value="PTS_EIIB_2/3"/>
</dbReference>
<evidence type="ECO:0000256" key="13">
    <source>
        <dbReference type="ARBA" id="ARBA00023136"/>
    </source>
</evidence>
<dbReference type="OrthoDB" id="9782569at2"/>
<dbReference type="GO" id="GO:0090563">
    <property type="term" value="F:protein-phosphocysteine-sugar phosphotransferase activity"/>
    <property type="evidence" value="ECO:0007669"/>
    <property type="project" value="TreeGrafter"/>
</dbReference>
<evidence type="ECO:0000256" key="8">
    <source>
        <dbReference type="ARBA" id="ARBA00022679"/>
    </source>
</evidence>
<evidence type="ECO:0000256" key="10">
    <source>
        <dbReference type="ARBA" id="ARBA00022692"/>
    </source>
</evidence>
<keyword evidence="10 15" id="KW-0812">Transmembrane</keyword>
<dbReference type="Gene3D" id="3.40.50.2300">
    <property type="match status" value="2"/>
</dbReference>